<evidence type="ECO:0000256" key="1">
    <source>
        <dbReference type="SAM" id="MobiDB-lite"/>
    </source>
</evidence>
<protein>
    <recommendedName>
        <fullName evidence="4">C3H1-type domain-containing protein</fullName>
    </recommendedName>
</protein>
<reference evidence="2 3" key="1">
    <citation type="journal article" date="2018" name="Mol. Biol. Evol.">
        <title>Broad Genomic Sampling Reveals a Smut Pathogenic Ancestry of the Fungal Clade Ustilaginomycotina.</title>
        <authorList>
            <person name="Kijpornyongpan T."/>
            <person name="Mondo S.J."/>
            <person name="Barry K."/>
            <person name="Sandor L."/>
            <person name="Lee J."/>
            <person name="Lipzen A."/>
            <person name="Pangilinan J."/>
            <person name="LaButti K."/>
            <person name="Hainaut M."/>
            <person name="Henrissat B."/>
            <person name="Grigoriev I.V."/>
            <person name="Spatafora J.W."/>
            <person name="Aime M.C."/>
        </authorList>
    </citation>
    <scope>NUCLEOTIDE SEQUENCE [LARGE SCALE GENOMIC DNA]</scope>
    <source>
        <strain evidence="2 3">MCA 4718</strain>
    </source>
</reference>
<evidence type="ECO:0000313" key="2">
    <source>
        <dbReference type="EMBL" id="PWN18829.1"/>
    </source>
</evidence>
<dbReference type="GeneID" id="37014910"/>
<dbReference type="EMBL" id="KZ819334">
    <property type="protein sequence ID" value="PWN18829.1"/>
    <property type="molecule type" value="Genomic_DNA"/>
</dbReference>
<proteinExistence type="predicted"/>
<dbReference type="RefSeq" id="XP_025345989.1">
    <property type="nucleotide sequence ID" value="XM_025493176.1"/>
</dbReference>
<sequence>MSISPSSSISPPHATQATLLKGQVSPQAALSPNGASKEARKGKRRWCPVEAIEGSCNEAGCEYRHAL</sequence>
<name>A0A316U080_9BASI</name>
<evidence type="ECO:0008006" key="4">
    <source>
        <dbReference type="Google" id="ProtNLM"/>
    </source>
</evidence>
<feature type="compositionally biased region" description="Polar residues" evidence="1">
    <location>
        <begin position="13"/>
        <end position="34"/>
    </location>
</feature>
<organism evidence="2 3">
    <name type="scientific">Pseudomicrostroma glucosiphilum</name>
    <dbReference type="NCBI Taxonomy" id="1684307"/>
    <lineage>
        <taxon>Eukaryota</taxon>
        <taxon>Fungi</taxon>
        <taxon>Dikarya</taxon>
        <taxon>Basidiomycota</taxon>
        <taxon>Ustilaginomycotina</taxon>
        <taxon>Exobasidiomycetes</taxon>
        <taxon>Microstromatales</taxon>
        <taxon>Microstromatales incertae sedis</taxon>
        <taxon>Pseudomicrostroma</taxon>
    </lineage>
</organism>
<keyword evidence="3" id="KW-1185">Reference proteome</keyword>
<dbReference type="Proteomes" id="UP000245942">
    <property type="component" value="Unassembled WGS sequence"/>
</dbReference>
<gene>
    <name evidence="2" type="ORF">BCV69DRAFT_284805</name>
</gene>
<accession>A0A316U080</accession>
<feature type="compositionally biased region" description="Low complexity" evidence="1">
    <location>
        <begin position="1"/>
        <end position="12"/>
    </location>
</feature>
<feature type="region of interest" description="Disordered" evidence="1">
    <location>
        <begin position="1"/>
        <end position="44"/>
    </location>
</feature>
<dbReference type="AlphaFoldDB" id="A0A316U080"/>
<evidence type="ECO:0000313" key="3">
    <source>
        <dbReference type="Proteomes" id="UP000245942"/>
    </source>
</evidence>